<feature type="domain" description="C2H2-type" evidence="7">
    <location>
        <begin position="441"/>
        <end position="468"/>
    </location>
</feature>
<gene>
    <name evidence="8" type="ORF">CALMAC_LOCUS19105</name>
</gene>
<sequence length="583" mass="69243">MARIGSESHQIKIKEEPPDCPEFPGYIKQEPDSKNFQKIKSEYPDVYDNSKSINNIEKLLTKDEIKEEEEDKYELSPSDLEKEFEKFNKEDEKVNSGKTKLANNATAYKCQMCEEIFLKFAEYKIHKKNHYIEKRRCKICNVVCQSIGKLADHLNKHLGLKPFKCDECDKSFISKHHVKLHKRCHSTEKIFKCTKCEKAFKNRMSLRSHLVSHYEKIKEFICKVCKKECADLASLRHHMVSHGNVVEIKCGVCNKKFNNDRSLECHLSTHKELKFPCDFCGKIYQSMYRIKRHIKRSHIRSHCDVCNEVFFDRAAFTRHKKTHDDSKPTECEFCQRKFAKAKNLSEHIRLQHKKDEEVRKCNICEKEFINLSLLKNHLKTHDKCFKCPDCDMVFSSRYNLETHSVTHTGARNHKCHICQKSYSTRTSLKNHLATHSDVRSFQCDVCAKLFKTNRRLYVHKFCHATEEKYQCEICLQKFKVKQYLKYHMIKHSTVKPFECNICKKRFKHKKSFEKHMTLGRHRKVMDTEHDCDFCDETFPSREELIEHFEDVHHEENIINNLEDMEESVAVKIEIEDEEDERSC</sequence>
<dbReference type="Pfam" id="PF00096">
    <property type="entry name" value="zf-C2H2"/>
    <property type="match status" value="5"/>
</dbReference>
<dbReference type="PANTHER" id="PTHR24379">
    <property type="entry name" value="KRAB AND ZINC FINGER DOMAIN-CONTAINING"/>
    <property type="match status" value="1"/>
</dbReference>
<accession>A0A653DQI5</accession>
<feature type="domain" description="C2H2-type" evidence="7">
    <location>
        <begin position="529"/>
        <end position="557"/>
    </location>
</feature>
<name>A0A653DQI5_CALMS</name>
<dbReference type="SMART" id="SM00355">
    <property type="entry name" value="ZnF_C2H2"/>
    <property type="match status" value="16"/>
</dbReference>
<feature type="domain" description="C2H2-type" evidence="7">
    <location>
        <begin position="248"/>
        <end position="275"/>
    </location>
</feature>
<feature type="domain" description="C2H2-type" evidence="7">
    <location>
        <begin position="301"/>
        <end position="328"/>
    </location>
</feature>
<feature type="domain" description="C2H2-type" evidence="7">
    <location>
        <begin position="497"/>
        <end position="521"/>
    </location>
</feature>
<evidence type="ECO:0000256" key="4">
    <source>
        <dbReference type="ARBA" id="ARBA00022833"/>
    </source>
</evidence>
<organism evidence="8 9">
    <name type="scientific">Callosobruchus maculatus</name>
    <name type="common">Southern cowpea weevil</name>
    <name type="synonym">Pulse bruchid</name>
    <dbReference type="NCBI Taxonomy" id="64391"/>
    <lineage>
        <taxon>Eukaryota</taxon>
        <taxon>Metazoa</taxon>
        <taxon>Ecdysozoa</taxon>
        <taxon>Arthropoda</taxon>
        <taxon>Hexapoda</taxon>
        <taxon>Insecta</taxon>
        <taxon>Pterygota</taxon>
        <taxon>Neoptera</taxon>
        <taxon>Endopterygota</taxon>
        <taxon>Coleoptera</taxon>
        <taxon>Polyphaga</taxon>
        <taxon>Cucujiformia</taxon>
        <taxon>Chrysomeloidea</taxon>
        <taxon>Chrysomelidae</taxon>
        <taxon>Bruchinae</taxon>
        <taxon>Bruchini</taxon>
        <taxon>Callosobruchus</taxon>
    </lineage>
</organism>
<feature type="domain" description="C2H2-type" evidence="7">
    <location>
        <begin position="469"/>
        <end position="496"/>
    </location>
</feature>
<evidence type="ECO:0000256" key="6">
    <source>
        <dbReference type="SAM" id="MobiDB-lite"/>
    </source>
</evidence>
<keyword evidence="3 5" id="KW-0863">Zinc-finger</keyword>
<feature type="region of interest" description="Disordered" evidence="6">
    <location>
        <begin position="1"/>
        <end position="27"/>
    </location>
</feature>
<evidence type="ECO:0000313" key="8">
    <source>
        <dbReference type="EMBL" id="VEN61782.1"/>
    </source>
</evidence>
<protein>
    <recommendedName>
        <fullName evidence="7">C2H2-type domain-containing protein</fullName>
    </recommendedName>
</protein>
<dbReference type="InterPro" id="IPR013087">
    <property type="entry name" value="Znf_C2H2_type"/>
</dbReference>
<dbReference type="FunFam" id="3.30.160.60:FF:000446">
    <property type="entry name" value="Zinc finger protein"/>
    <property type="match status" value="2"/>
</dbReference>
<keyword evidence="4" id="KW-0862">Zinc</keyword>
<evidence type="ECO:0000256" key="1">
    <source>
        <dbReference type="ARBA" id="ARBA00022723"/>
    </source>
</evidence>
<feature type="domain" description="C2H2-type" evidence="7">
    <location>
        <begin position="359"/>
        <end position="381"/>
    </location>
</feature>
<feature type="domain" description="C2H2-type" evidence="7">
    <location>
        <begin position="275"/>
        <end position="298"/>
    </location>
</feature>
<feature type="domain" description="C2H2-type" evidence="7">
    <location>
        <begin position="385"/>
        <end position="412"/>
    </location>
</feature>
<feature type="domain" description="C2H2-type" evidence="7">
    <location>
        <begin position="413"/>
        <end position="440"/>
    </location>
</feature>
<dbReference type="AlphaFoldDB" id="A0A653DQI5"/>
<feature type="domain" description="C2H2-type" evidence="7">
    <location>
        <begin position="191"/>
        <end position="218"/>
    </location>
</feature>
<feature type="domain" description="C2H2-type" evidence="7">
    <location>
        <begin position="329"/>
        <end position="357"/>
    </location>
</feature>
<feature type="domain" description="C2H2-type" evidence="7">
    <location>
        <begin position="163"/>
        <end position="190"/>
    </location>
</feature>
<keyword evidence="2" id="KW-0677">Repeat</keyword>
<dbReference type="OrthoDB" id="6077919at2759"/>
<keyword evidence="9" id="KW-1185">Reference proteome</keyword>
<dbReference type="Proteomes" id="UP000410492">
    <property type="component" value="Unassembled WGS sequence"/>
</dbReference>
<keyword evidence="1" id="KW-0479">Metal-binding</keyword>
<evidence type="ECO:0000256" key="5">
    <source>
        <dbReference type="PROSITE-ProRule" id="PRU00042"/>
    </source>
</evidence>
<dbReference type="Pfam" id="PF12874">
    <property type="entry name" value="zf-met"/>
    <property type="match status" value="2"/>
</dbReference>
<evidence type="ECO:0000259" key="7">
    <source>
        <dbReference type="PROSITE" id="PS50157"/>
    </source>
</evidence>
<dbReference type="InterPro" id="IPR036236">
    <property type="entry name" value="Znf_C2H2_sf"/>
</dbReference>
<dbReference type="GO" id="GO:0008270">
    <property type="term" value="F:zinc ion binding"/>
    <property type="evidence" value="ECO:0007669"/>
    <property type="project" value="UniProtKB-KW"/>
</dbReference>
<dbReference type="PROSITE" id="PS00028">
    <property type="entry name" value="ZINC_FINGER_C2H2_1"/>
    <property type="match status" value="14"/>
</dbReference>
<reference evidence="8 9" key="1">
    <citation type="submission" date="2019-01" db="EMBL/GenBank/DDBJ databases">
        <authorList>
            <person name="Sayadi A."/>
        </authorList>
    </citation>
    <scope>NUCLEOTIDE SEQUENCE [LARGE SCALE GENOMIC DNA]</scope>
</reference>
<dbReference type="GO" id="GO:0000977">
    <property type="term" value="F:RNA polymerase II transcription regulatory region sequence-specific DNA binding"/>
    <property type="evidence" value="ECO:0007669"/>
    <property type="project" value="TreeGrafter"/>
</dbReference>
<dbReference type="SUPFAM" id="SSF57667">
    <property type="entry name" value="beta-beta-alpha zinc fingers"/>
    <property type="match status" value="7"/>
</dbReference>
<proteinExistence type="predicted"/>
<dbReference type="GO" id="GO:0000981">
    <property type="term" value="F:DNA-binding transcription factor activity, RNA polymerase II-specific"/>
    <property type="evidence" value="ECO:0007669"/>
    <property type="project" value="TreeGrafter"/>
</dbReference>
<dbReference type="PROSITE" id="PS50157">
    <property type="entry name" value="ZINC_FINGER_C2H2_2"/>
    <property type="match status" value="14"/>
</dbReference>
<dbReference type="EMBL" id="CAACVG010013403">
    <property type="protein sequence ID" value="VEN61782.1"/>
    <property type="molecule type" value="Genomic_DNA"/>
</dbReference>
<dbReference type="GO" id="GO:0005634">
    <property type="term" value="C:nucleus"/>
    <property type="evidence" value="ECO:0007669"/>
    <property type="project" value="TreeGrafter"/>
</dbReference>
<evidence type="ECO:0000313" key="9">
    <source>
        <dbReference type="Proteomes" id="UP000410492"/>
    </source>
</evidence>
<evidence type="ECO:0000256" key="2">
    <source>
        <dbReference type="ARBA" id="ARBA00022737"/>
    </source>
</evidence>
<feature type="domain" description="C2H2-type" evidence="7">
    <location>
        <begin position="108"/>
        <end position="135"/>
    </location>
</feature>
<evidence type="ECO:0000256" key="3">
    <source>
        <dbReference type="ARBA" id="ARBA00022771"/>
    </source>
</evidence>
<dbReference type="PANTHER" id="PTHR24379:SF127">
    <property type="entry name" value="BLOODY FINGERS-RELATED"/>
    <property type="match status" value="1"/>
</dbReference>
<dbReference type="Gene3D" id="3.30.160.60">
    <property type="entry name" value="Classic Zinc Finger"/>
    <property type="match status" value="10"/>
</dbReference>